<gene>
    <name evidence="1" type="ORF">GL267_012140</name>
</gene>
<proteinExistence type="predicted"/>
<keyword evidence="2" id="KW-1185">Reference proteome</keyword>
<protein>
    <submittedName>
        <fullName evidence="1">ABC transporter substrate-binding protein</fullName>
    </submittedName>
</protein>
<name>A0ACD5HAK4_9PROT</name>
<accession>A0ACD5HAK4</accession>
<sequence>MAIPNVETIFGCKYLGKVVAAVPASENLPDGQSTKPGDIHQSMQGLMVEMINTDADGRLILADALTYVKSFKPDVVIDMATLTGARVIAVGHQTAAAMGNREDLVHGLLAASKESQGRAWDLPLLEKYHEQLKSPSADLSNTGGRPAGTITAACFLSRFAEDYRWTHLDIAGVAWKSGKLKGATGRPVGLLVQYLVQRAKINGVYSHIFRMLLVVISLLVLTSQPGYATAVNITTVTGTGDSPPMNINSLLPIVNNDSLANFQAVELLFIPVIWVNINLEIDWSRSIAKSITFTHHRTVVVIHLKRWQWSNNDPVTADDVIFCIDIMRQYGEKYSNYGMGGIPYIIKRANAPNPQTLILTLSHPVNPIWFELNGISQLIPLPKLQWKNITAEFLFNHQTDTKLLTVVDGPYKLAKYQVGREAMFLRNNHYSGNKPDVHRITFVMYTSASGAFWALKSKQINLANVPHMLLPGKQLVNSLHSCVTNGGYGINYVALNFTNNHVGFLRTLSIRQALQHAINQEAIIKIAYHGMGEASFNPVPSDPATYLSPQMRKITENPASQYNPRQSKAILTAAGWKTSPSGVRTRHGRTLSFTLLVSSSSRTLRAIAELLKAEWWQIGVQVNLHIVPFNNELSILGSGKDWEAAMVPWIYSPDFFPSGDGLFNSYGGMNYGKYSNTRMNFLIHDSETKNGLPYLYKYENYAADQLPVLFLPMPHYLVKYSHGISRNQANVALSLVHCSQ</sequence>
<reference evidence="1" key="1">
    <citation type="submission" date="2023-06" db="EMBL/GenBank/DDBJ databases">
        <title>Complete and circular genome of Acidithiobacillus ferrianus DSM 107098.</title>
        <authorList>
            <person name="Norris P.R."/>
            <person name="Falagan C."/>
            <person name="Moya-Beltran A."/>
            <person name="Castro M."/>
            <person name="Quatrini R."/>
            <person name="Johnson D.B."/>
        </authorList>
    </citation>
    <scope>NUCLEOTIDE SEQUENCE</scope>
    <source>
        <strain evidence="1">MG</strain>
    </source>
</reference>
<evidence type="ECO:0000313" key="1">
    <source>
        <dbReference type="EMBL" id="XRI70613.1"/>
    </source>
</evidence>
<dbReference type="Proteomes" id="UP000470022">
    <property type="component" value="Chromosome"/>
</dbReference>
<dbReference type="EMBL" id="CP127523">
    <property type="protein sequence ID" value="XRI70613.1"/>
    <property type="molecule type" value="Genomic_DNA"/>
</dbReference>
<evidence type="ECO:0000313" key="2">
    <source>
        <dbReference type="Proteomes" id="UP000470022"/>
    </source>
</evidence>
<organism evidence="1 2">
    <name type="scientific">Acidithiobacillus ferrianus</name>
    <dbReference type="NCBI Taxonomy" id="2678518"/>
    <lineage>
        <taxon>Bacteria</taxon>
        <taxon>Pseudomonadati</taxon>
        <taxon>Pseudomonadota</taxon>
        <taxon>Acidithiobacillia</taxon>
        <taxon>Acidithiobacillales</taxon>
        <taxon>Acidithiobacillaceae</taxon>
        <taxon>Acidithiobacillus</taxon>
    </lineage>
</organism>